<feature type="domain" description="F-box" evidence="16">
    <location>
        <begin position="89"/>
        <end position="135"/>
    </location>
</feature>
<evidence type="ECO:0000313" key="18">
    <source>
        <dbReference type="Proteomes" id="UP001295444"/>
    </source>
</evidence>
<dbReference type="GO" id="GO:0070534">
    <property type="term" value="P:protein K63-linked ubiquitination"/>
    <property type="evidence" value="ECO:0007669"/>
    <property type="project" value="UniProtKB-ARBA"/>
</dbReference>
<dbReference type="InterPro" id="IPR006553">
    <property type="entry name" value="Leu-rich_rpt_Cys-con_subtyp"/>
</dbReference>
<keyword evidence="6" id="KW-0433">Leucine-rich repeat</keyword>
<keyword evidence="17" id="KW-0418">Kinase</keyword>
<evidence type="ECO:0000256" key="7">
    <source>
        <dbReference type="ARBA" id="ARBA00022737"/>
    </source>
</evidence>
<reference evidence="17" key="1">
    <citation type="submission" date="2022-03" db="EMBL/GenBank/DDBJ databases">
        <authorList>
            <person name="Alioto T."/>
            <person name="Alioto T."/>
            <person name="Gomez Garrido J."/>
        </authorList>
    </citation>
    <scope>NUCLEOTIDE SEQUENCE</scope>
</reference>
<evidence type="ECO:0000256" key="12">
    <source>
        <dbReference type="ARBA" id="ARBA00056227"/>
    </source>
</evidence>
<keyword evidence="5" id="KW-0597">Phosphoprotein</keyword>
<keyword evidence="8" id="KW-0833">Ubl conjugation pathway</keyword>
<accession>A0AAD1SEE0</accession>
<dbReference type="PANTHER" id="PTHR13318">
    <property type="entry name" value="PARTNER OF PAIRED, ISOFORM B-RELATED"/>
    <property type="match status" value="1"/>
</dbReference>
<keyword evidence="11" id="KW-0539">Nucleus</keyword>
<dbReference type="CDD" id="cd22114">
    <property type="entry name" value="F-box_FBXL1"/>
    <property type="match status" value="1"/>
</dbReference>
<keyword evidence="18" id="KW-1185">Reference proteome</keyword>
<keyword evidence="9" id="KW-0832">Ubl conjugation</keyword>
<evidence type="ECO:0000256" key="1">
    <source>
        <dbReference type="ARBA" id="ARBA00004123"/>
    </source>
</evidence>
<dbReference type="InterPro" id="IPR001611">
    <property type="entry name" value="Leu-rich_rpt"/>
</dbReference>
<dbReference type="GO" id="GO:0005737">
    <property type="term" value="C:cytoplasm"/>
    <property type="evidence" value="ECO:0007669"/>
    <property type="project" value="UniProtKB-SubCell"/>
</dbReference>
<dbReference type="Pfam" id="PF12937">
    <property type="entry name" value="F-box-like"/>
    <property type="match status" value="1"/>
</dbReference>
<evidence type="ECO:0000259" key="16">
    <source>
        <dbReference type="PROSITE" id="PS50181"/>
    </source>
</evidence>
<evidence type="ECO:0000256" key="13">
    <source>
        <dbReference type="ARBA" id="ARBA00071634"/>
    </source>
</evidence>
<evidence type="ECO:0000256" key="15">
    <source>
        <dbReference type="ARBA" id="ARBA00081589"/>
    </source>
</evidence>
<name>A0AAD1SEE0_PELCU</name>
<evidence type="ECO:0000256" key="6">
    <source>
        <dbReference type="ARBA" id="ARBA00022614"/>
    </source>
</evidence>
<protein>
    <recommendedName>
        <fullName evidence="13">S-phase kinase-associated protein 2</fullName>
    </recommendedName>
    <alternativeName>
        <fullName evidence="15">Cyclin-A/CDK2-associated protein p45</fullName>
    </alternativeName>
    <alternativeName>
        <fullName evidence="14">F-box protein Skp2</fullName>
    </alternativeName>
</protein>
<comment type="subcellular location">
    <subcellularLocation>
        <location evidence="2">Cytoplasm</location>
    </subcellularLocation>
    <subcellularLocation>
        <location evidence="1">Nucleus</location>
    </subcellularLocation>
</comment>
<dbReference type="GO" id="GO:0005634">
    <property type="term" value="C:nucleus"/>
    <property type="evidence" value="ECO:0007669"/>
    <property type="project" value="UniProtKB-SubCell"/>
</dbReference>
<keyword evidence="17" id="KW-0808">Transferase</keyword>
<dbReference type="SUPFAM" id="SSF52047">
    <property type="entry name" value="RNI-like"/>
    <property type="match status" value="1"/>
</dbReference>
<evidence type="ECO:0000256" key="11">
    <source>
        <dbReference type="ARBA" id="ARBA00023242"/>
    </source>
</evidence>
<evidence type="ECO:0000256" key="14">
    <source>
        <dbReference type="ARBA" id="ARBA00077776"/>
    </source>
</evidence>
<dbReference type="InterPro" id="IPR036047">
    <property type="entry name" value="F-box-like_dom_sf"/>
</dbReference>
<evidence type="ECO:0000256" key="9">
    <source>
        <dbReference type="ARBA" id="ARBA00022843"/>
    </source>
</evidence>
<dbReference type="Proteomes" id="UP001295444">
    <property type="component" value="Chromosome 05"/>
</dbReference>
<comment type="pathway">
    <text evidence="3">Protein modification; protein ubiquitination.</text>
</comment>
<keyword evidence="7" id="KW-0677">Repeat</keyword>
<dbReference type="FunFam" id="3.80.10.10:FF:000105">
    <property type="entry name" value="S-phase kinase-associated protein 2"/>
    <property type="match status" value="1"/>
</dbReference>
<dbReference type="GO" id="GO:0016301">
    <property type="term" value="F:kinase activity"/>
    <property type="evidence" value="ECO:0007669"/>
    <property type="project" value="UniProtKB-KW"/>
</dbReference>
<dbReference type="GO" id="GO:0140767">
    <property type="term" value="F:enzyme-substrate adaptor activity"/>
    <property type="evidence" value="ECO:0007669"/>
    <property type="project" value="UniProtKB-ARBA"/>
</dbReference>
<dbReference type="InterPro" id="IPR001810">
    <property type="entry name" value="F-box_dom"/>
</dbReference>
<evidence type="ECO:0000256" key="4">
    <source>
        <dbReference type="ARBA" id="ARBA00022490"/>
    </source>
</evidence>
<proteinExistence type="predicted"/>
<keyword evidence="4" id="KW-0963">Cytoplasm</keyword>
<dbReference type="PROSITE" id="PS50181">
    <property type="entry name" value="FBOX"/>
    <property type="match status" value="1"/>
</dbReference>
<dbReference type="SUPFAM" id="SSF81383">
    <property type="entry name" value="F-box domain"/>
    <property type="match status" value="1"/>
</dbReference>
<evidence type="ECO:0000256" key="8">
    <source>
        <dbReference type="ARBA" id="ARBA00022786"/>
    </source>
</evidence>
<evidence type="ECO:0000256" key="3">
    <source>
        <dbReference type="ARBA" id="ARBA00004906"/>
    </source>
</evidence>
<gene>
    <name evidence="17" type="ORF">PECUL_23A011435</name>
</gene>
<evidence type="ECO:0000256" key="10">
    <source>
        <dbReference type="ARBA" id="ARBA00022990"/>
    </source>
</evidence>
<evidence type="ECO:0000313" key="17">
    <source>
        <dbReference type="EMBL" id="CAH2296485.1"/>
    </source>
</evidence>
<dbReference type="GO" id="GO:0000082">
    <property type="term" value="P:G1/S transition of mitotic cell cycle"/>
    <property type="evidence" value="ECO:0007669"/>
    <property type="project" value="UniProtKB-ARBA"/>
</dbReference>
<dbReference type="GO" id="GO:1905168">
    <property type="term" value="P:positive regulation of double-strand break repair via homologous recombination"/>
    <property type="evidence" value="ECO:0007669"/>
    <property type="project" value="UniProtKB-ARBA"/>
</dbReference>
<evidence type="ECO:0000256" key="5">
    <source>
        <dbReference type="ARBA" id="ARBA00022553"/>
    </source>
</evidence>
<sequence length="430" mass="47944">MERRALREIPASSRNGPNLNWSWTSRKSVELFSGMGVSPMEKDPQDTENTPRDLIMKMTPPQKRAAPREKDDTFVLARRPRFSRPVKPAMSWHAIPDELLLNIFSYLHLTDLLRAANVCKRWNRLSCDESLWYSLDLCGKHLADGVLGRLLSCGVVVLRCPRTAIGEPMLTDVGSLRLQHVDFSNCTVSTDALQNIFASCSRLQNLALEGLELSDGIMSSIAQNSDLIRLNLGGCSGFSPEALTAVLKNCTKLSEFNLSWCDFTAEHVQTAASNFPSSITELNFSGYRQNLEQSELEGLAARCPNLTSLDLSDSVLLTPDCFDVLKQLPHLQHLGLSRCYQICPATLLEFGKISSLKTLEVFGIVTDSSLQLLKESLPHIKINCSFFSTIARPTMGTSKRNREIWGIKCKLTLLQTDALWPGDFLYPTDT</sequence>
<dbReference type="GO" id="GO:0019005">
    <property type="term" value="C:SCF ubiquitin ligase complex"/>
    <property type="evidence" value="ECO:0007669"/>
    <property type="project" value="UniProtKB-ARBA"/>
</dbReference>
<dbReference type="SMART" id="SM00367">
    <property type="entry name" value="LRR_CC"/>
    <property type="match status" value="6"/>
</dbReference>
<dbReference type="Gene3D" id="3.80.10.10">
    <property type="entry name" value="Ribonuclease Inhibitor"/>
    <property type="match status" value="1"/>
</dbReference>
<dbReference type="AlphaFoldDB" id="A0AAD1SEE0"/>
<dbReference type="InterPro" id="IPR032675">
    <property type="entry name" value="LRR_dom_sf"/>
</dbReference>
<dbReference type="EMBL" id="OW240916">
    <property type="protein sequence ID" value="CAH2296485.1"/>
    <property type="molecule type" value="Genomic_DNA"/>
</dbReference>
<dbReference type="GO" id="GO:0031146">
    <property type="term" value="P:SCF-dependent proteasomal ubiquitin-dependent protein catabolic process"/>
    <property type="evidence" value="ECO:0007669"/>
    <property type="project" value="TreeGrafter"/>
</dbReference>
<dbReference type="Pfam" id="PF13516">
    <property type="entry name" value="LRR_6"/>
    <property type="match status" value="1"/>
</dbReference>
<keyword evidence="10" id="KW-0007">Acetylation</keyword>
<evidence type="ECO:0000256" key="2">
    <source>
        <dbReference type="ARBA" id="ARBA00004496"/>
    </source>
</evidence>
<organism evidence="17 18">
    <name type="scientific">Pelobates cultripes</name>
    <name type="common">Western spadefoot toad</name>
    <dbReference type="NCBI Taxonomy" id="61616"/>
    <lineage>
        <taxon>Eukaryota</taxon>
        <taxon>Metazoa</taxon>
        <taxon>Chordata</taxon>
        <taxon>Craniata</taxon>
        <taxon>Vertebrata</taxon>
        <taxon>Euteleostomi</taxon>
        <taxon>Amphibia</taxon>
        <taxon>Batrachia</taxon>
        <taxon>Anura</taxon>
        <taxon>Pelobatoidea</taxon>
        <taxon>Pelobatidae</taxon>
        <taxon>Pelobates</taxon>
    </lineage>
</organism>
<dbReference type="SMART" id="SM00256">
    <property type="entry name" value="FBOX"/>
    <property type="match status" value="1"/>
</dbReference>
<comment type="function">
    <text evidence="12">Substrate recognition component of a SCF (SKP1-CUL1-F-box protein) E3 ubiquitin-protein ligase complex which mediates the ubiquitination and subsequent proteasomal degradation of target proteins involved in cell cycle progression, signal transduction and transcription. Specifically recognizes phosphorylated CDKN1B/p27kip and is involved in regulation of G1/S transition. Degradation of CDKN1B/p27kip also requires CKS1. Recognizes target proteins ORC1, CDT1, RBL2, KMT2A/MLL1, CDK9, RAG2, NBN, FOXO1, UBP43, YTHDF2, and probably MYC, TOB1 and TAL1. Degradation of TAL1 also requires STUB1. Recognizes CDKN1A in association with CCNE1 or CCNE2 and CDK2. Promotes ubiquitination and destruction of CDH1 in a CK1-dependent manner, thereby regulating cell migration. Following phosphorylation in response to DNA damage, mediates 'Lys-63'-linked ubiquitination of NBN, promoting ATM recruitment to DNA damage sites and DNA repair via homologous recombination.</text>
</comment>